<dbReference type="AlphaFoldDB" id="A0A4C1WMZ0"/>
<gene>
    <name evidence="1" type="ORF">EVAR_48292_1</name>
</gene>
<accession>A0A4C1WMZ0</accession>
<dbReference type="Proteomes" id="UP000299102">
    <property type="component" value="Unassembled WGS sequence"/>
</dbReference>
<evidence type="ECO:0000313" key="1">
    <source>
        <dbReference type="EMBL" id="GBP51669.1"/>
    </source>
</evidence>
<dbReference type="EMBL" id="BGZK01000586">
    <property type="protein sequence ID" value="GBP51669.1"/>
    <property type="molecule type" value="Genomic_DNA"/>
</dbReference>
<protein>
    <submittedName>
        <fullName evidence="1">Uncharacterized protein</fullName>
    </submittedName>
</protein>
<comment type="caution">
    <text evidence="1">The sequence shown here is derived from an EMBL/GenBank/DDBJ whole genome shotgun (WGS) entry which is preliminary data.</text>
</comment>
<name>A0A4C1WMZ0_EUMVA</name>
<reference evidence="1 2" key="1">
    <citation type="journal article" date="2019" name="Commun. Biol.">
        <title>The bagworm genome reveals a unique fibroin gene that provides high tensile strength.</title>
        <authorList>
            <person name="Kono N."/>
            <person name="Nakamura H."/>
            <person name="Ohtoshi R."/>
            <person name="Tomita M."/>
            <person name="Numata K."/>
            <person name="Arakawa K."/>
        </authorList>
    </citation>
    <scope>NUCLEOTIDE SEQUENCE [LARGE SCALE GENOMIC DNA]</scope>
</reference>
<dbReference type="OrthoDB" id="412981at2759"/>
<organism evidence="1 2">
    <name type="scientific">Eumeta variegata</name>
    <name type="common">Bagworm moth</name>
    <name type="synonym">Eumeta japonica</name>
    <dbReference type="NCBI Taxonomy" id="151549"/>
    <lineage>
        <taxon>Eukaryota</taxon>
        <taxon>Metazoa</taxon>
        <taxon>Ecdysozoa</taxon>
        <taxon>Arthropoda</taxon>
        <taxon>Hexapoda</taxon>
        <taxon>Insecta</taxon>
        <taxon>Pterygota</taxon>
        <taxon>Neoptera</taxon>
        <taxon>Endopterygota</taxon>
        <taxon>Lepidoptera</taxon>
        <taxon>Glossata</taxon>
        <taxon>Ditrysia</taxon>
        <taxon>Tineoidea</taxon>
        <taxon>Psychidae</taxon>
        <taxon>Oiketicinae</taxon>
        <taxon>Eumeta</taxon>
    </lineage>
</organism>
<evidence type="ECO:0000313" key="2">
    <source>
        <dbReference type="Proteomes" id="UP000299102"/>
    </source>
</evidence>
<keyword evidence="2" id="KW-1185">Reference proteome</keyword>
<proteinExistence type="predicted"/>
<sequence length="106" mass="11810">MIAGDGWYIKNYVIARDLKVGTLEKFIKLLVRRAFSHADVGPYTSLHNLASQCDRPPKGYRLSRDLLSDSSDEVKVRADGHSPADDSRYIMTLLGHDITTGGQCPF</sequence>